<keyword evidence="1" id="KW-0812">Transmembrane</keyword>
<keyword evidence="1" id="KW-1133">Transmembrane helix</keyword>
<proteinExistence type="predicted"/>
<feature type="transmembrane region" description="Helical" evidence="1">
    <location>
        <begin position="100"/>
        <end position="126"/>
    </location>
</feature>
<dbReference type="Proteomes" id="UP001321477">
    <property type="component" value="Chromosome"/>
</dbReference>
<feature type="transmembrane region" description="Helical" evidence="1">
    <location>
        <begin position="60"/>
        <end position="79"/>
    </location>
</feature>
<feature type="transmembrane region" description="Helical" evidence="1">
    <location>
        <begin position="132"/>
        <end position="164"/>
    </location>
</feature>
<accession>A0ABN6YIL8</accession>
<organism evidence="2 3">
    <name type="scientific">Agromyces marinus</name>
    <dbReference type="NCBI Taxonomy" id="1389020"/>
    <lineage>
        <taxon>Bacteria</taxon>
        <taxon>Bacillati</taxon>
        <taxon>Actinomycetota</taxon>
        <taxon>Actinomycetes</taxon>
        <taxon>Micrococcales</taxon>
        <taxon>Microbacteriaceae</taxon>
        <taxon>Agromyces</taxon>
    </lineage>
</organism>
<evidence type="ECO:0008006" key="4">
    <source>
        <dbReference type="Google" id="ProtNLM"/>
    </source>
</evidence>
<evidence type="ECO:0000313" key="2">
    <source>
        <dbReference type="EMBL" id="BDZ55995.1"/>
    </source>
</evidence>
<name>A0ABN6YIL8_9MICO</name>
<feature type="transmembrane region" description="Helical" evidence="1">
    <location>
        <begin position="21"/>
        <end position="48"/>
    </location>
</feature>
<feature type="transmembrane region" description="Helical" evidence="1">
    <location>
        <begin position="301"/>
        <end position="319"/>
    </location>
</feature>
<reference evidence="3" key="1">
    <citation type="journal article" date="2019" name="Int. J. Syst. Evol. Microbiol.">
        <title>The Global Catalogue of Microorganisms (GCM) 10K type strain sequencing project: providing services to taxonomists for standard genome sequencing and annotation.</title>
        <authorList>
            <consortium name="The Broad Institute Genomics Platform"/>
            <consortium name="The Broad Institute Genome Sequencing Center for Infectious Disease"/>
            <person name="Wu L."/>
            <person name="Ma J."/>
        </authorList>
    </citation>
    <scope>NUCLEOTIDE SEQUENCE [LARGE SCALE GENOMIC DNA]</scope>
    <source>
        <strain evidence="3">NBRC 109019</strain>
    </source>
</reference>
<evidence type="ECO:0000256" key="1">
    <source>
        <dbReference type="SAM" id="Phobius"/>
    </source>
</evidence>
<feature type="transmembrane region" description="Helical" evidence="1">
    <location>
        <begin position="176"/>
        <end position="197"/>
    </location>
</feature>
<gene>
    <name evidence="2" type="ORF">GCM10025870_30680</name>
</gene>
<sequence length="337" mass="35316">MVAQLLRLKLRLLGNVFRRSPWQVVGLSLAIVYGLGMSVLLFLVLVGLRGADDVALVRDVLTVAGAATVVGFIVVPLVFGVDDTMDPRRFALFGIPDRSIALGLAVAATLGVPAVALAIVMTGTVVTWSRGFGIALIAILAAALGFVTCILAARLAAGVAGLLLETRRARDVGTVLGVLLLVMLAPLIVALTTVDWAASGRRVLGTIAQTLSWTPLGAAFAVPGDAASGAWGPAVLKLLIAGATVWLAWLAWRALVSRMLITPGREASSRSYHGLGWFGRTPSGPTGAIAARSTTYWFRDARYWVSLLMVPVTPVLVMLPSGSPGSRRCTSRSSPSR</sequence>
<dbReference type="RefSeq" id="WP_286329170.1">
    <property type="nucleotide sequence ID" value="NZ_AP027734.1"/>
</dbReference>
<feature type="transmembrane region" description="Helical" evidence="1">
    <location>
        <begin position="234"/>
        <end position="252"/>
    </location>
</feature>
<evidence type="ECO:0000313" key="3">
    <source>
        <dbReference type="Proteomes" id="UP001321477"/>
    </source>
</evidence>
<keyword evidence="3" id="KW-1185">Reference proteome</keyword>
<protein>
    <recommendedName>
        <fullName evidence="4">ABC-2 type transport system permease protein</fullName>
    </recommendedName>
</protein>
<dbReference type="EMBL" id="AP027734">
    <property type="protein sequence ID" value="BDZ55995.1"/>
    <property type="molecule type" value="Genomic_DNA"/>
</dbReference>
<keyword evidence="1" id="KW-0472">Membrane</keyword>